<dbReference type="Pfam" id="PF11964">
    <property type="entry name" value="SpoIIAA-like"/>
    <property type="match status" value="1"/>
</dbReference>
<dbReference type="InterPro" id="IPR038396">
    <property type="entry name" value="SpoIIAA-like_sf"/>
</dbReference>
<evidence type="ECO:0008006" key="3">
    <source>
        <dbReference type="Google" id="ProtNLM"/>
    </source>
</evidence>
<name>A0ABP9UN07_9BACT</name>
<protein>
    <recommendedName>
        <fullName evidence="3">STAS/SEC14 domain-containing protein</fullName>
    </recommendedName>
</protein>
<dbReference type="EMBL" id="BAABRI010000011">
    <property type="protein sequence ID" value="GAA5482963.1"/>
    <property type="molecule type" value="Genomic_DNA"/>
</dbReference>
<dbReference type="InterPro" id="IPR036513">
    <property type="entry name" value="STAS_dom_sf"/>
</dbReference>
<dbReference type="Proteomes" id="UP001476282">
    <property type="component" value="Unassembled WGS sequence"/>
</dbReference>
<gene>
    <name evidence="1" type="ORF">Hsar01_02189</name>
</gene>
<dbReference type="InterPro" id="IPR021866">
    <property type="entry name" value="SpoIIAA-like"/>
</dbReference>
<dbReference type="RefSeq" id="WP_353567089.1">
    <property type="nucleotide sequence ID" value="NZ_BAABRI010000011.1"/>
</dbReference>
<sequence>MHQILPETRDDVVALRLSGKLDATDYESIIPTLESHIEHHGKIRVFWEMIDCDGWTIEGFGKDVGFDVRHANDLSKIAIVGDKKWEKWMSGLMKPFTSAEIRYFPISDRLSALTWIQSHE</sequence>
<proteinExistence type="predicted"/>
<keyword evidence="2" id="KW-1185">Reference proteome</keyword>
<evidence type="ECO:0000313" key="2">
    <source>
        <dbReference type="Proteomes" id="UP001476282"/>
    </source>
</evidence>
<reference evidence="1 2" key="1">
    <citation type="submission" date="2024-02" db="EMBL/GenBank/DDBJ databases">
        <title>Haloferula sargassicola NBRC 104335.</title>
        <authorList>
            <person name="Ichikawa N."/>
            <person name="Katano-Makiyama Y."/>
            <person name="Hidaka K."/>
        </authorList>
    </citation>
    <scope>NUCLEOTIDE SEQUENCE [LARGE SCALE GENOMIC DNA]</scope>
    <source>
        <strain evidence="1 2">NBRC 104335</strain>
    </source>
</reference>
<organism evidence="1 2">
    <name type="scientific">Haloferula sargassicola</name>
    <dbReference type="NCBI Taxonomy" id="490096"/>
    <lineage>
        <taxon>Bacteria</taxon>
        <taxon>Pseudomonadati</taxon>
        <taxon>Verrucomicrobiota</taxon>
        <taxon>Verrucomicrobiia</taxon>
        <taxon>Verrucomicrobiales</taxon>
        <taxon>Verrucomicrobiaceae</taxon>
        <taxon>Haloferula</taxon>
    </lineage>
</organism>
<accession>A0ABP9UN07</accession>
<dbReference type="SUPFAM" id="SSF52091">
    <property type="entry name" value="SpoIIaa-like"/>
    <property type="match status" value="1"/>
</dbReference>
<comment type="caution">
    <text evidence="1">The sequence shown here is derived from an EMBL/GenBank/DDBJ whole genome shotgun (WGS) entry which is preliminary data.</text>
</comment>
<evidence type="ECO:0000313" key="1">
    <source>
        <dbReference type="EMBL" id="GAA5482963.1"/>
    </source>
</evidence>
<dbReference type="Gene3D" id="3.40.50.10600">
    <property type="entry name" value="SpoIIaa-like domains"/>
    <property type="match status" value="1"/>
</dbReference>